<evidence type="ECO:0000259" key="1">
    <source>
        <dbReference type="Pfam" id="PF07022"/>
    </source>
</evidence>
<comment type="caution">
    <text evidence="2">The sequence shown here is derived from an EMBL/GenBank/DDBJ whole genome shotgun (WGS) entry which is preliminary data.</text>
</comment>
<name>A0A4V2QZV8_ACICA</name>
<organism evidence="2 3">
    <name type="scientific">Acinetobacter calcoaceticus</name>
    <dbReference type="NCBI Taxonomy" id="471"/>
    <lineage>
        <taxon>Bacteria</taxon>
        <taxon>Pseudomonadati</taxon>
        <taxon>Pseudomonadota</taxon>
        <taxon>Gammaproteobacteria</taxon>
        <taxon>Moraxellales</taxon>
        <taxon>Moraxellaceae</taxon>
        <taxon>Acinetobacter</taxon>
        <taxon>Acinetobacter calcoaceticus/baumannii complex</taxon>
    </lineage>
</organism>
<protein>
    <submittedName>
        <fullName evidence="2">Bacteriophage CI repressor-like protein</fullName>
    </submittedName>
</protein>
<dbReference type="Gene3D" id="1.10.260.40">
    <property type="entry name" value="lambda repressor-like DNA-binding domains"/>
    <property type="match status" value="1"/>
</dbReference>
<dbReference type="GO" id="GO:0045892">
    <property type="term" value="P:negative regulation of DNA-templated transcription"/>
    <property type="evidence" value="ECO:0007669"/>
    <property type="project" value="InterPro"/>
</dbReference>
<evidence type="ECO:0000313" key="2">
    <source>
        <dbReference type="EMBL" id="TCM62288.1"/>
    </source>
</evidence>
<dbReference type="InterPro" id="IPR010744">
    <property type="entry name" value="Phage_CI_N"/>
</dbReference>
<accession>A0A4V2QZV8</accession>
<dbReference type="GO" id="GO:0003677">
    <property type="term" value="F:DNA binding"/>
    <property type="evidence" value="ECO:0007669"/>
    <property type="project" value="InterPro"/>
</dbReference>
<dbReference type="InterPro" id="IPR010982">
    <property type="entry name" value="Lambda_DNA-bd_dom_sf"/>
</dbReference>
<dbReference type="Proteomes" id="UP000294963">
    <property type="component" value="Unassembled WGS sequence"/>
</dbReference>
<keyword evidence="3" id="KW-1185">Reference proteome</keyword>
<dbReference type="EMBL" id="SLVJ01000025">
    <property type="protein sequence ID" value="TCM62288.1"/>
    <property type="molecule type" value="Genomic_DNA"/>
</dbReference>
<proteinExistence type="predicted"/>
<dbReference type="Pfam" id="PF07022">
    <property type="entry name" value="Phage_CI_repr"/>
    <property type="match status" value="1"/>
</dbReference>
<dbReference type="AlphaFoldDB" id="A0A4V2QZV8"/>
<feature type="domain" description="Bacteriophage CI repressor N-terminal" evidence="1">
    <location>
        <begin position="12"/>
        <end position="42"/>
    </location>
</feature>
<evidence type="ECO:0000313" key="3">
    <source>
        <dbReference type="Proteomes" id="UP000294963"/>
    </source>
</evidence>
<reference evidence="2 3" key="1">
    <citation type="submission" date="2019-03" db="EMBL/GenBank/DDBJ databases">
        <title>Genomic analyses of the natural microbiome of Caenorhabditis elegans.</title>
        <authorList>
            <person name="Samuel B."/>
        </authorList>
    </citation>
    <scope>NUCLEOTIDE SEQUENCE [LARGE SCALE GENOMIC DNA]</scope>
    <source>
        <strain evidence="2 3">JUb89</strain>
    </source>
</reference>
<sequence length="183" mass="21349">MYTRFTQITQAIYGRSWQAQLADYLMISRKTVSSWVDRRTFPNWAFEELKPLVARNVEEVKFAQDALTMSSDDFNHELAILNGETHHYDCDKYNIDDVKRFIKNQKWTVLQEAKTMLRNGGSSTDIKQWISNMFLSENDIADHLERNSTAEDDICDIQNMRGDACSDAISDFEIIFDKLNDNK</sequence>
<gene>
    <name evidence="2" type="ORF">EC844_12516</name>
</gene>